<dbReference type="Proteomes" id="UP000183507">
    <property type="component" value="Unassembled WGS sequence"/>
</dbReference>
<name>A0A1G6VX91_9BACI</name>
<evidence type="ECO:0000313" key="2">
    <source>
        <dbReference type="Proteomes" id="UP000183507"/>
    </source>
</evidence>
<reference evidence="2" key="1">
    <citation type="submission" date="2016-10" db="EMBL/GenBank/DDBJ databases">
        <authorList>
            <person name="Varghese N."/>
        </authorList>
    </citation>
    <scope>NUCLEOTIDE SEQUENCE [LARGE SCALE GENOMIC DNA]</scope>
    <source>
        <strain evidence="2">KPR-7A</strain>
    </source>
</reference>
<protein>
    <submittedName>
        <fullName evidence="1">Uncharacterized protein</fullName>
    </submittedName>
</protein>
<dbReference type="EMBL" id="FMZR01000007">
    <property type="protein sequence ID" value="SDD57426.1"/>
    <property type="molecule type" value="Genomic_DNA"/>
</dbReference>
<accession>A0A1G6VX91</accession>
<sequence>MLAQIPIETINSILETAVNVFEICMKIVVKIGSANKVKPMLTENMDENGLTGKAYICFATKKASKQVPIIQESKIVTANAKKSFFFSKEDVFLCKNGEFNFFERFTVVFCNLSIYIFLLIY</sequence>
<gene>
    <name evidence="1" type="ORF">SAMN04487767_10742</name>
</gene>
<proteinExistence type="predicted"/>
<evidence type="ECO:0000313" key="1">
    <source>
        <dbReference type="EMBL" id="SDD57426.1"/>
    </source>
</evidence>
<organism evidence="1 2">
    <name type="scientific">Bacillus wiedmannii</name>
    <dbReference type="NCBI Taxonomy" id="1890302"/>
    <lineage>
        <taxon>Bacteria</taxon>
        <taxon>Bacillati</taxon>
        <taxon>Bacillota</taxon>
        <taxon>Bacilli</taxon>
        <taxon>Bacillales</taxon>
        <taxon>Bacillaceae</taxon>
        <taxon>Bacillus</taxon>
        <taxon>Bacillus cereus group</taxon>
    </lineage>
</organism>
<dbReference type="AlphaFoldDB" id="A0A1G6VX91"/>